<dbReference type="Proteomes" id="UP000218113">
    <property type="component" value="Unassembled WGS sequence"/>
</dbReference>
<proteinExistence type="predicted"/>
<organism evidence="1 2">
    <name type="scientific">SAR324 cluster bacterium</name>
    <dbReference type="NCBI Taxonomy" id="2024889"/>
    <lineage>
        <taxon>Bacteria</taxon>
        <taxon>Deltaproteobacteria</taxon>
        <taxon>SAR324 cluster</taxon>
    </lineage>
</organism>
<dbReference type="AlphaFoldDB" id="A0A2A4T8N4"/>
<name>A0A2A4T8N4_9DELT</name>
<evidence type="ECO:0000313" key="2">
    <source>
        <dbReference type="Proteomes" id="UP000218113"/>
    </source>
</evidence>
<sequence>MEENLLNYQKNITGIFGVGVQILNLARSFDELLQKMELHAINGVIQANKISGVEGKPLVTLGASLSTLHRQMIPEIEGLKGGCQQLSRITTICFVAAKRYYQYTNASLLWCTQVIGEKFKEHEVKIQQNILNPQELQKIILPLLPHALHSIEKNNFSYLLKKSSINLMELRQNLEEVSEMFRSFITKIRQITMVTRTARYISGCIAVNANTLEKKSDHFKGLSENMETLVNQLDQKQREFLEHIDLGNRYLQQLDQGEIL</sequence>
<protein>
    <submittedName>
        <fullName evidence="1">Uncharacterized protein</fullName>
    </submittedName>
</protein>
<comment type="caution">
    <text evidence="1">The sequence shown here is derived from an EMBL/GenBank/DDBJ whole genome shotgun (WGS) entry which is preliminary data.</text>
</comment>
<evidence type="ECO:0000313" key="1">
    <source>
        <dbReference type="EMBL" id="PCI29882.1"/>
    </source>
</evidence>
<accession>A0A2A4T8N4</accession>
<dbReference type="EMBL" id="NVSR01000009">
    <property type="protein sequence ID" value="PCI29882.1"/>
    <property type="molecule type" value="Genomic_DNA"/>
</dbReference>
<gene>
    <name evidence="1" type="ORF">COB67_02945</name>
</gene>
<reference evidence="2" key="1">
    <citation type="submission" date="2017-08" db="EMBL/GenBank/DDBJ databases">
        <title>A dynamic microbial community with high functional redundancy inhabits the cold, oxic subseafloor aquifer.</title>
        <authorList>
            <person name="Tully B.J."/>
            <person name="Wheat C.G."/>
            <person name="Glazer B.T."/>
            <person name="Huber J.A."/>
        </authorList>
    </citation>
    <scope>NUCLEOTIDE SEQUENCE [LARGE SCALE GENOMIC DNA]</scope>
</reference>